<evidence type="ECO:0000313" key="2">
    <source>
        <dbReference type="Proteomes" id="UP000685013"/>
    </source>
</evidence>
<evidence type="ECO:0000313" key="1">
    <source>
        <dbReference type="EMBL" id="KAG6589958.1"/>
    </source>
</evidence>
<sequence>MKTRHSHQRFLPPLQFLQTNHTNIITFNLFKSHPHQHHLDTTTPITTHYSIFHSSIVKHPDIPNFQRNSQTKNSPKRIQIFPHSNFNPLPFDLIRYLLNINELAIIIEVNRQTVLQHGVVVAIDNGKGKLADWERKASVSMGGEGNYGVVIGYLDVTAFDFDTEFEADLLKGLRGKWLLKVGRGSCNLD</sequence>
<protein>
    <submittedName>
        <fullName evidence="1">Uncharacterized protein</fullName>
    </submittedName>
</protein>
<name>A0AAV6MZK1_9ROSI</name>
<organism evidence="1 2">
    <name type="scientific">Cucurbita argyrosperma subsp. sororia</name>
    <dbReference type="NCBI Taxonomy" id="37648"/>
    <lineage>
        <taxon>Eukaryota</taxon>
        <taxon>Viridiplantae</taxon>
        <taxon>Streptophyta</taxon>
        <taxon>Embryophyta</taxon>
        <taxon>Tracheophyta</taxon>
        <taxon>Spermatophyta</taxon>
        <taxon>Magnoliopsida</taxon>
        <taxon>eudicotyledons</taxon>
        <taxon>Gunneridae</taxon>
        <taxon>Pentapetalae</taxon>
        <taxon>rosids</taxon>
        <taxon>fabids</taxon>
        <taxon>Cucurbitales</taxon>
        <taxon>Cucurbitaceae</taxon>
        <taxon>Cucurbiteae</taxon>
        <taxon>Cucurbita</taxon>
    </lineage>
</organism>
<dbReference type="AlphaFoldDB" id="A0AAV6MZK1"/>
<gene>
    <name evidence="1" type="ORF">SDJN03_15381</name>
</gene>
<accession>A0AAV6MZK1</accession>
<dbReference type="Proteomes" id="UP000685013">
    <property type="component" value="Chromosome 10"/>
</dbReference>
<reference evidence="1 2" key="1">
    <citation type="journal article" date="2021" name="Hortic Res">
        <title>The domestication of Cucurbita argyrosperma as revealed by the genome of its wild relative.</title>
        <authorList>
            <person name="Barrera-Redondo J."/>
            <person name="Sanchez-de la Vega G."/>
            <person name="Aguirre-Liguori J.A."/>
            <person name="Castellanos-Morales G."/>
            <person name="Gutierrez-Guerrero Y.T."/>
            <person name="Aguirre-Dugua X."/>
            <person name="Aguirre-Planter E."/>
            <person name="Tenaillon M.I."/>
            <person name="Lira-Saade R."/>
            <person name="Eguiarte L.E."/>
        </authorList>
    </citation>
    <scope>NUCLEOTIDE SEQUENCE [LARGE SCALE GENOMIC DNA]</scope>
    <source>
        <strain evidence="1">JBR-2021</strain>
    </source>
</reference>
<proteinExistence type="predicted"/>
<dbReference type="EMBL" id="JAGKQH010000010">
    <property type="protein sequence ID" value="KAG6589958.1"/>
    <property type="molecule type" value="Genomic_DNA"/>
</dbReference>
<keyword evidence="2" id="KW-1185">Reference proteome</keyword>
<comment type="caution">
    <text evidence="1">The sequence shown here is derived from an EMBL/GenBank/DDBJ whole genome shotgun (WGS) entry which is preliminary data.</text>
</comment>
<feature type="non-terminal residue" evidence="1">
    <location>
        <position position="1"/>
    </location>
</feature>